<dbReference type="EMBL" id="JASPKZ010003086">
    <property type="protein sequence ID" value="KAJ9593932.1"/>
    <property type="molecule type" value="Genomic_DNA"/>
</dbReference>
<evidence type="ECO:0008006" key="5">
    <source>
        <dbReference type="Google" id="ProtNLM"/>
    </source>
</evidence>
<dbReference type="GO" id="GO:0003723">
    <property type="term" value="F:RNA binding"/>
    <property type="evidence" value="ECO:0007669"/>
    <property type="project" value="TreeGrafter"/>
</dbReference>
<dbReference type="SUPFAM" id="SSF54928">
    <property type="entry name" value="RNA-binding domain, RBD"/>
    <property type="match status" value="1"/>
</dbReference>
<gene>
    <name evidence="3" type="ORF">L9F63_014646</name>
</gene>
<reference evidence="3" key="1">
    <citation type="journal article" date="2023" name="IScience">
        <title>Live-bearing cockroach genome reveals convergent evolutionary mechanisms linked to viviparity in insects and beyond.</title>
        <authorList>
            <person name="Fouks B."/>
            <person name="Harrison M.C."/>
            <person name="Mikhailova A.A."/>
            <person name="Marchal E."/>
            <person name="English S."/>
            <person name="Carruthers M."/>
            <person name="Jennings E.C."/>
            <person name="Chiamaka E.L."/>
            <person name="Frigard R.A."/>
            <person name="Pippel M."/>
            <person name="Attardo G.M."/>
            <person name="Benoit J.B."/>
            <person name="Bornberg-Bauer E."/>
            <person name="Tobe S.S."/>
        </authorList>
    </citation>
    <scope>NUCLEOTIDE SEQUENCE</scope>
    <source>
        <strain evidence="3">Stay&amp;Tobe</strain>
    </source>
</reference>
<keyword evidence="1" id="KW-0175">Coiled coil</keyword>
<proteinExistence type="predicted"/>
<comment type="caution">
    <text evidence="3">The sequence shown here is derived from an EMBL/GenBank/DDBJ whole genome shotgun (WGS) entry which is preliminary data.</text>
</comment>
<keyword evidence="4" id="KW-1185">Reference proteome</keyword>
<evidence type="ECO:0000256" key="2">
    <source>
        <dbReference type="SAM" id="MobiDB-lite"/>
    </source>
</evidence>
<dbReference type="InterPro" id="IPR045850">
    <property type="entry name" value="TRM2_met"/>
</dbReference>
<protein>
    <recommendedName>
        <fullName evidence="5">RRM domain-containing protein</fullName>
    </recommendedName>
</protein>
<dbReference type="Gene3D" id="3.30.70.330">
    <property type="match status" value="1"/>
</dbReference>
<dbReference type="AlphaFoldDB" id="A0AAD8A7H7"/>
<dbReference type="InterPro" id="IPR035979">
    <property type="entry name" value="RBD_domain_sf"/>
</dbReference>
<organism evidence="3 4">
    <name type="scientific">Diploptera punctata</name>
    <name type="common">Pacific beetle cockroach</name>
    <dbReference type="NCBI Taxonomy" id="6984"/>
    <lineage>
        <taxon>Eukaryota</taxon>
        <taxon>Metazoa</taxon>
        <taxon>Ecdysozoa</taxon>
        <taxon>Arthropoda</taxon>
        <taxon>Hexapoda</taxon>
        <taxon>Insecta</taxon>
        <taxon>Pterygota</taxon>
        <taxon>Neoptera</taxon>
        <taxon>Polyneoptera</taxon>
        <taxon>Dictyoptera</taxon>
        <taxon>Blattodea</taxon>
        <taxon>Blaberoidea</taxon>
        <taxon>Blaberidae</taxon>
        <taxon>Diplopterinae</taxon>
        <taxon>Diploptera</taxon>
    </lineage>
</organism>
<evidence type="ECO:0000313" key="3">
    <source>
        <dbReference type="EMBL" id="KAJ9593932.1"/>
    </source>
</evidence>
<name>A0AAD8A7H7_DIPPU</name>
<dbReference type="InterPro" id="IPR012677">
    <property type="entry name" value="Nucleotide-bd_a/b_plait_sf"/>
</dbReference>
<evidence type="ECO:0000313" key="4">
    <source>
        <dbReference type="Proteomes" id="UP001233999"/>
    </source>
</evidence>
<feature type="region of interest" description="Disordered" evidence="2">
    <location>
        <begin position="25"/>
        <end position="62"/>
    </location>
</feature>
<feature type="compositionally biased region" description="Polar residues" evidence="2">
    <location>
        <begin position="48"/>
        <end position="60"/>
    </location>
</feature>
<evidence type="ECO:0000256" key="1">
    <source>
        <dbReference type="SAM" id="Coils"/>
    </source>
</evidence>
<feature type="coiled-coil region" evidence="1">
    <location>
        <begin position="165"/>
        <end position="192"/>
    </location>
</feature>
<dbReference type="PANTHER" id="PTHR45904:SF2">
    <property type="entry name" value="TRNA (URACIL-5-)-METHYLTRANSFERASE HOMOLOG A"/>
    <property type="match status" value="1"/>
</dbReference>
<accession>A0AAD8A7H7</accession>
<dbReference type="PANTHER" id="PTHR45904">
    <property type="entry name" value="TRNA (URACIL-5-)-METHYLTRANSFERASE"/>
    <property type="match status" value="1"/>
</dbReference>
<sequence>MSNCTETCEPLISDNITGLDQSIVKNENEDNKATLNEKGDGKDKDSQNIDNPMDNKNQDNPYAYLDRGDFTSEKYKIAIRGLPKFYGIGELKKLLNEKLKLGSNKVKPPARGSYMVYVCFRSEEDRKNALKALDGYVWKSKTLSAEIAKPAPDPLVKRRRDKQVMLKKERQMQKSRNQMTELKKRNLKIQQSLCGMYHMKNKLKRSIMI</sequence>
<feature type="compositionally biased region" description="Basic and acidic residues" evidence="2">
    <location>
        <begin position="26"/>
        <end position="47"/>
    </location>
</feature>
<dbReference type="Proteomes" id="UP001233999">
    <property type="component" value="Unassembled WGS sequence"/>
</dbReference>
<reference evidence="3" key="2">
    <citation type="submission" date="2023-05" db="EMBL/GenBank/DDBJ databases">
        <authorList>
            <person name="Fouks B."/>
        </authorList>
    </citation>
    <scope>NUCLEOTIDE SEQUENCE</scope>
    <source>
        <strain evidence="3">Stay&amp;Tobe</strain>
        <tissue evidence="3">Testes</tissue>
    </source>
</reference>